<dbReference type="GO" id="GO:0005524">
    <property type="term" value="F:ATP binding"/>
    <property type="evidence" value="ECO:0007669"/>
    <property type="project" value="UniProtKB-KW"/>
</dbReference>
<keyword evidence="10" id="KW-0812">Transmembrane</keyword>
<sequence length="553" mass="62413">MHRDIMKSYHNRQEVRRMSKQGTQRIWMTLALVVTVSIIVWKISDAWSVATERLRASHFALLCLFEAMRQRELHHPALVTHLLRAANQALGASFRGPLIYDVSSLERIAIAQAGAIASPSAVIAEQASWMIAIFLVLMVYIVKEKKLTRLIREQELLRDKLLAISGGWMLATVKPGSVKEVMTHILEQVTIYTDLSSAEVLQQVQGEDGVSLRSYCRSGPLISDSIREIPNALLHVEAGAINEVMRTRRVWYSGVYAEVGTILPGIRIPNTAVYPLIDRDRARGVLVLRGHGGQWNAQLSDLLAIIAREIAVLLTYGAMEEDAANVARYREMDRLRSDLLANVSHELRTPLGLIQGYAETLVYRGKRLSEEQHAEFAQFIVDESVQLENQIDKLLKVSTWKATGAHLQKRPFLGAEWIKRIQKRLSTQTRVALHLCDEHGEFLLGDPDELMDATFNLLDNALKYSADHINLFIEMRPDTLRVRVRDCGKGVQGKDLERIFERFYRGDEHARSEIRGSGLGLSIVKEIIEAHNGRVFAQNTKSGFEVGFEIPMV</sequence>
<evidence type="ECO:0000256" key="10">
    <source>
        <dbReference type="SAM" id="Phobius"/>
    </source>
</evidence>
<keyword evidence="10" id="KW-0472">Membrane</keyword>
<dbReference type="Pfam" id="PF02518">
    <property type="entry name" value="HATPase_c"/>
    <property type="match status" value="1"/>
</dbReference>
<dbReference type="Gene3D" id="3.30.565.10">
    <property type="entry name" value="Histidine kinase-like ATPase, C-terminal domain"/>
    <property type="match status" value="1"/>
</dbReference>
<dbReference type="PROSITE" id="PS50109">
    <property type="entry name" value="HIS_KIN"/>
    <property type="match status" value="1"/>
</dbReference>
<evidence type="ECO:0000256" key="8">
    <source>
        <dbReference type="ARBA" id="ARBA00022840"/>
    </source>
</evidence>
<dbReference type="GO" id="GO:0000155">
    <property type="term" value="F:phosphorelay sensor kinase activity"/>
    <property type="evidence" value="ECO:0007669"/>
    <property type="project" value="InterPro"/>
</dbReference>
<dbReference type="CDD" id="cd00082">
    <property type="entry name" value="HisKA"/>
    <property type="match status" value="1"/>
</dbReference>
<accession>A0A1V4EX35</accession>
<dbReference type="SUPFAM" id="SSF47384">
    <property type="entry name" value="Homodimeric domain of signal transducing histidine kinase"/>
    <property type="match status" value="1"/>
</dbReference>
<dbReference type="InterPro" id="IPR036097">
    <property type="entry name" value="HisK_dim/P_sf"/>
</dbReference>
<evidence type="ECO:0000256" key="9">
    <source>
        <dbReference type="ARBA" id="ARBA00023012"/>
    </source>
</evidence>
<dbReference type="SMART" id="SM00388">
    <property type="entry name" value="HisKA"/>
    <property type="match status" value="1"/>
</dbReference>
<dbReference type="InterPro" id="IPR003594">
    <property type="entry name" value="HATPase_dom"/>
</dbReference>
<feature type="transmembrane region" description="Helical" evidence="10">
    <location>
        <begin position="26"/>
        <end position="44"/>
    </location>
</feature>
<dbReference type="EMBL" id="MWPS01000005">
    <property type="protein sequence ID" value="OPG17208.1"/>
    <property type="molecule type" value="Genomic_DNA"/>
</dbReference>
<dbReference type="InterPro" id="IPR036890">
    <property type="entry name" value="HATPase_C_sf"/>
</dbReference>
<dbReference type="InterPro" id="IPR003661">
    <property type="entry name" value="HisK_dim/P_dom"/>
</dbReference>
<comment type="caution">
    <text evidence="12">The sequence shown here is derived from an EMBL/GenBank/DDBJ whole genome shotgun (WGS) entry which is preliminary data.</text>
</comment>
<proteinExistence type="predicted"/>
<dbReference type="AlphaFoldDB" id="A0A1V4EX35"/>
<evidence type="ECO:0000259" key="11">
    <source>
        <dbReference type="PROSITE" id="PS50109"/>
    </source>
</evidence>
<evidence type="ECO:0000256" key="1">
    <source>
        <dbReference type="ARBA" id="ARBA00000085"/>
    </source>
</evidence>
<keyword evidence="5" id="KW-0808">Transferase</keyword>
<dbReference type="InterPro" id="IPR005467">
    <property type="entry name" value="His_kinase_dom"/>
</dbReference>
<dbReference type="EC" id="2.7.13.3" evidence="3"/>
<evidence type="ECO:0000256" key="6">
    <source>
        <dbReference type="ARBA" id="ARBA00022741"/>
    </source>
</evidence>
<dbReference type="Pfam" id="PF00512">
    <property type="entry name" value="HisKA"/>
    <property type="match status" value="1"/>
</dbReference>
<dbReference type="PRINTS" id="PR00344">
    <property type="entry name" value="BCTRLSENSOR"/>
</dbReference>
<keyword evidence="9" id="KW-0902">Two-component regulatory system</keyword>
<evidence type="ECO:0000256" key="2">
    <source>
        <dbReference type="ARBA" id="ARBA00004370"/>
    </source>
</evidence>
<dbReference type="InterPro" id="IPR050351">
    <property type="entry name" value="BphY/WalK/GraS-like"/>
</dbReference>
<evidence type="ECO:0000256" key="3">
    <source>
        <dbReference type="ARBA" id="ARBA00012438"/>
    </source>
</evidence>
<comment type="catalytic activity">
    <reaction evidence="1">
        <text>ATP + protein L-histidine = ADP + protein N-phospho-L-histidine.</text>
        <dbReference type="EC" id="2.7.13.3"/>
    </reaction>
</comment>
<dbReference type="CDD" id="cd00075">
    <property type="entry name" value="HATPase"/>
    <property type="match status" value="1"/>
</dbReference>
<dbReference type="Gene3D" id="1.10.287.130">
    <property type="match status" value="1"/>
</dbReference>
<dbReference type="PANTHER" id="PTHR45453:SF1">
    <property type="entry name" value="PHOSPHATE REGULON SENSOR PROTEIN PHOR"/>
    <property type="match status" value="1"/>
</dbReference>
<organism evidence="12 13">
    <name type="scientific">Ferroacidibacillus organovorans</name>
    <dbReference type="NCBI Taxonomy" id="1765683"/>
    <lineage>
        <taxon>Bacteria</taxon>
        <taxon>Bacillati</taxon>
        <taxon>Bacillota</taxon>
        <taxon>Bacilli</taxon>
        <taxon>Bacillales</taxon>
        <taxon>Alicyclobacillaceae</taxon>
        <taxon>Ferroacidibacillus</taxon>
    </lineage>
</organism>
<dbReference type="InterPro" id="IPR004358">
    <property type="entry name" value="Sig_transdc_His_kin-like_C"/>
</dbReference>
<dbReference type="GO" id="GO:0004721">
    <property type="term" value="F:phosphoprotein phosphatase activity"/>
    <property type="evidence" value="ECO:0007669"/>
    <property type="project" value="TreeGrafter"/>
</dbReference>
<gene>
    <name evidence="12" type="ORF">B2M26_02415</name>
</gene>
<keyword evidence="6" id="KW-0547">Nucleotide-binding</keyword>
<keyword evidence="8" id="KW-0067">ATP-binding</keyword>
<comment type="subcellular location">
    <subcellularLocation>
        <location evidence="2">Membrane</location>
    </subcellularLocation>
</comment>
<reference evidence="12 13" key="1">
    <citation type="submission" date="2017-02" db="EMBL/GenBank/DDBJ databases">
        <title>Draft genome of Acidibacillus ferrooxidans Huett2.</title>
        <authorList>
            <person name="Schopf S."/>
        </authorList>
    </citation>
    <scope>NUCLEOTIDE SEQUENCE [LARGE SCALE GENOMIC DNA]</scope>
    <source>
        <strain evidence="12 13">Huett2</strain>
    </source>
</reference>
<keyword evidence="10" id="KW-1133">Transmembrane helix</keyword>
<dbReference type="SMART" id="SM00387">
    <property type="entry name" value="HATPase_c"/>
    <property type="match status" value="1"/>
</dbReference>
<keyword evidence="7" id="KW-0418">Kinase</keyword>
<evidence type="ECO:0000256" key="5">
    <source>
        <dbReference type="ARBA" id="ARBA00022679"/>
    </source>
</evidence>
<keyword evidence="13" id="KW-1185">Reference proteome</keyword>
<evidence type="ECO:0000313" key="12">
    <source>
        <dbReference type="EMBL" id="OPG17208.1"/>
    </source>
</evidence>
<dbReference type="GO" id="GO:0005886">
    <property type="term" value="C:plasma membrane"/>
    <property type="evidence" value="ECO:0007669"/>
    <property type="project" value="TreeGrafter"/>
</dbReference>
<dbReference type="GO" id="GO:0016036">
    <property type="term" value="P:cellular response to phosphate starvation"/>
    <property type="evidence" value="ECO:0007669"/>
    <property type="project" value="TreeGrafter"/>
</dbReference>
<dbReference type="PANTHER" id="PTHR45453">
    <property type="entry name" value="PHOSPHATE REGULON SENSOR PROTEIN PHOR"/>
    <property type="match status" value="1"/>
</dbReference>
<dbReference type="SUPFAM" id="SSF55874">
    <property type="entry name" value="ATPase domain of HSP90 chaperone/DNA topoisomerase II/histidine kinase"/>
    <property type="match status" value="1"/>
</dbReference>
<evidence type="ECO:0000256" key="4">
    <source>
        <dbReference type="ARBA" id="ARBA00022553"/>
    </source>
</evidence>
<evidence type="ECO:0000256" key="7">
    <source>
        <dbReference type="ARBA" id="ARBA00022777"/>
    </source>
</evidence>
<evidence type="ECO:0000313" key="13">
    <source>
        <dbReference type="Proteomes" id="UP000190229"/>
    </source>
</evidence>
<name>A0A1V4EX35_9BACL</name>
<keyword evidence="4" id="KW-0597">Phosphoprotein</keyword>
<feature type="domain" description="Histidine kinase" evidence="11">
    <location>
        <begin position="342"/>
        <end position="553"/>
    </location>
</feature>
<protein>
    <recommendedName>
        <fullName evidence="3">histidine kinase</fullName>
        <ecNumber evidence="3">2.7.13.3</ecNumber>
    </recommendedName>
</protein>
<dbReference type="Proteomes" id="UP000190229">
    <property type="component" value="Unassembled WGS sequence"/>
</dbReference>